<accession>A0ABU0QER6</accession>
<evidence type="ECO:0000313" key="2">
    <source>
        <dbReference type="EMBL" id="MDQ0745880.1"/>
    </source>
</evidence>
<sequence>MNTTGEARPSGATAAGPLTVAQFAEPAGTSMAMVSKVVNGRTDVAGETRAGRPSADGAQGPDRKTVRRYAHAAPPRT</sequence>
<keyword evidence="3" id="KW-1185">Reference proteome</keyword>
<reference evidence="2 3" key="1">
    <citation type="submission" date="2023-07" db="EMBL/GenBank/DDBJ databases">
        <title>Comparative genomics of wheat-associated soil bacteria to identify genetic determinants of phenazine resistance.</title>
        <authorList>
            <person name="Mouncey N."/>
        </authorList>
    </citation>
    <scope>NUCLEOTIDE SEQUENCE [LARGE SCALE GENOMIC DNA]</scope>
    <source>
        <strain evidence="2 3">B3I12</strain>
    </source>
</reference>
<evidence type="ECO:0000313" key="3">
    <source>
        <dbReference type="Proteomes" id="UP001232755"/>
    </source>
</evidence>
<dbReference type="Proteomes" id="UP001232755">
    <property type="component" value="Unassembled WGS sequence"/>
</dbReference>
<evidence type="ECO:0000256" key="1">
    <source>
        <dbReference type="SAM" id="MobiDB-lite"/>
    </source>
</evidence>
<dbReference type="RefSeq" id="WP_307173012.1">
    <property type="nucleotide sequence ID" value="NZ_JAUSYP010000001.1"/>
</dbReference>
<name>A0ABU0QER6_9ACTN</name>
<proteinExistence type="predicted"/>
<comment type="caution">
    <text evidence="2">The sequence shown here is derived from an EMBL/GenBank/DDBJ whole genome shotgun (WGS) entry which is preliminary data.</text>
</comment>
<protein>
    <recommendedName>
        <fullName evidence="4">LacI family transcriptional regulator</fullName>
    </recommendedName>
</protein>
<dbReference type="Gene3D" id="1.10.260.40">
    <property type="entry name" value="lambda repressor-like DNA-binding domains"/>
    <property type="match status" value="1"/>
</dbReference>
<dbReference type="EMBL" id="JAUSYP010000001">
    <property type="protein sequence ID" value="MDQ0745880.1"/>
    <property type="molecule type" value="Genomic_DNA"/>
</dbReference>
<dbReference type="InterPro" id="IPR010982">
    <property type="entry name" value="Lambda_DNA-bd_dom_sf"/>
</dbReference>
<feature type="region of interest" description="Disordered" evidence="1">
    <location>
        <begin position="43"/>
        <end position="77"/>
    </location>
</feature>
<organism evidence="2 3">
    <name type="scientific">Streptomyces africanus</name>
    <dbReference type="NCBI Taxonomy" id="231024"/>
    <lineage>
        <taxon>Bacteria</taxon>
        <taxon>Bacillati</taxon>
        <taxon>Actinomycetota</taxon>
        <taxon>Actinomycetes</taxon>
        <taxon>Kitasatosporales</taxon>
        <taxon>Streptomycetaceae</taxon>
        <taxon>Streptomyces</taxon>
    </lineage>
</organism>
<gene>
    <name evidence="2" type="ORF">QF034_000111</name>
</gene>
<evidence type="ECO:0008006" key="4">
    <source>
        <dbReference type="Google" id="ProtNLM"/>
    </source>
</evidence>